<dbReference type="PROSITE" id="PS50878">
    <property type="entry name" value="RT_POL"/>
    <property type="match status" value="1"/>
</dbReference>
<feature type="domain" description="Reverse transcriptase" evidence="1">
    <location>
        <begin position="1"/>
        <end position="266"/>
    </location>
</feature>
<protein>
    <recommendedName>
        <fullName evidence="1">Reverse transcriptase domain-containing protein</fullName>
    </recommendedName>
</protein>
<dbReference type="PANTHER" id="PTHR21301:SF12">
    <property type="match status" value="1"/>
</dbReference>
<dbReference type="PANTHER" id="PTHR21301">
    <property type="entry name" value="REVERSE TRANSCRIPTASE"/>
    <property type="match status" value="1"/>
</dbReference>
<gene>
    <name evidence="2" type="ORF">PECUL_23A042903</name>
</gene>
<evidence type="ECO:0000313" key="3">
    <source>
        <dbReference type="Proteomes" id="UP001295444"/>
    </source>
</evidence>
<sequence>MDIILQTKQRHFSNITKQDLELIRSLANDVNLVIRPADKGGGIVLLNYCDYRVELLSQLQDTDTYTKLKGDPTACRPIVSAIGGVLEPLAQWLDYLFKDTVVKLPTCIKDTPDLLKLLDTINLPNTTTLLVTCDVKSLYTIIPHLDGIEAMRKVLQDSTTYTGPPIEYVMEILEAVLTLNYFRFEETWYQQIAGTSMGAAMAPMYANSFMYIFETLHILQPYEANILFYRRFIDDVFLIWKGDHQSILEMIEAINRAPTPVKLTMT</sequence>
<dbReference type="EMBL" id="OW240924">
    <property type="protein sequence ID" value="CAH2327849.1"/>
    <property type="molecule type" value="Genomic_DNA"/>
</dbReference>
<evidence type="ECO:0000259" key="1">
    <source>
        <dbReference type="PROSITE" id="PS50878"/>
    </source>
</evidence>
<reference evidence="2" key="1">
    <citation type="submission" date="2022-03" db="EMBL/GenBank/DDBJ databases">
        <authorList>
            <person name="Alioto T."/>
            <person name="Alioto T."/>
            <person name="Gomez Garrido J."/>
        </authorList>
    </citation>
    <scope>NUCLEOTIDE SEQUENCE</scope>
</reference>
<evidence type="ECO:0000313" key="2">
    <source>
        <dbReference type="EMBL" id="CAH2327849.1"/>
    </source>
</evidence>
<name>A0AAD1TII0_PELCU</name>
<keyword evidence="3" id="KW-1185">Reference proteome</keyword>
<organism evidence="2 3">
    <name type="scientific">Pelobates cultripes</name>
    <name type="common">Western spadefoot toad</name>
    <dbReference type="NCBI Taxonomy" id="61616"/>
    <lineage>
        <taxon>Eukaryota</taxon>
        <taxon>Metazoa</taxon>
        <taxon>Chordata</taxon>
        <taxon>Craniata</taxon>
        <taxon>Vertebrata</taxon>
        <taxon>Euteleostomi</taxon>
        <taxon>Amphibia</taxon>
        <taxon>Batrachia</taxon>
        <taxon>Anura</taxon>
        <taxon>Pelobatoidea</taxon>
        <taxon>Pelobatidae</taxon>
        <taxon>Pelobates</taxon>
    </lineage>
</organism>
<accession>A0AAD1TII0</accession>
<dbReference type="InterPro" id="IPR000477">
    <property type="entry name" value="RT_dom"/>
</dbReference>
<proteinExistence type="predicted"/>
<dbReference type="AlphaFoldDB" id="A0AAD1TII0"/>
<feature type="non-terminal residue" evidence="2">
    <location>
        <position position="266"/>
    </location>
</feature>
<dbReference type="Proteomes" id="UP001295444">
    <property type="component" value="Chromosome 13"/>
</dbReference>